<accession>A0A316A2W6</accession>
<dbReference type="AlphaFoldDB" id="A0A316A2W6"/>
<evidence type="ECO:0000313" key="1">
    <source>
        <dbReference type="EMBL" id="SUQ12263.1"/>
    </source>
</evidence>
<dbReference type="EMBL" id="UHJJ01000001">
    <property type="protein sequence ID" value="SUQ12263.1"/>
    <property type="molecule type" value="Genomic_DNA"/>
</dbReference>
<proteinExistence type="predicted"/>
<gene>
    <name evidence="1" type="ORF">SAMN05216529_101153</name>
</gene>
<sequence length="93" mass="10393">MVFLKETAGNKFAKKDAACIDAASKKGVLTFQQAADRGEKTCCAIDRKHPDRGASDQSKFFFLKGMKCCEYDFHAPAQGAAYNKFIFHMRSMD</sequence>
<keyword evidence="2" id="KW-1185">Reference proteome</keyword>
<name>A0A316A2W6_9FIRM</name>
<organism evidence="1 2">
    <name type="scientific">Faecalicatena contorta</name>
    <dbReference type="NCBI Taxonomy" id="39482"/>
    <lineage>
        <taxon>Bacteria</taxon>
        <taxon>Bacillati</taxon>
        <taxon>Bacillota</taxon>
        <taxon>Clostridia</taxon>
        <taxon>Lachnospirales</taxon>
        <taxon>Lachnospiraceae</taxon>
        <taxon>Faecalicatena</taxon>
    </lineage>
</organism>
<dbReference type="Proteomes" id="UP000254051">
    <property type="component" value="Unassembled WGS sequence"/>
</dbReference>
<protein>
    <submittedName>
        <fullName evidence="1">Uncharacterized protein</fullName>
    </submittedName>
</protein>
<evidence type="ECO:0000313" key="2">
    <source>
        <dbReference type="Proteomes" id="UP000254051"/>
    </source>
</evidence>
<reference evidence="2" key="1">
    <citation type="submission" date="2017-07" db="EMBL/GenBank/DDBJ databases">
        <authorList>
            <person name="Varghese N."/>
            <person name="Submissions S."/>
        </authorList>
    </citation>
    <scope>NUCLEOTIDE SEQUENCE [LARGE SCALE GENOMIC DNA]</scope>
    <source>
        <strain evidence="2">NLAE-zl-C134</strain>
    </source>
</reference>